<keyword evidence="4 15" id="KW-0436">Ligase</keyword>
<dbReference type="GO" id="GO:0071555">
    <property type="term" value="P:cell wall organization"/>
    <property type="evidence" value="ECO:0007669"/>
    <property type="project" value="UniProtKB-KW"/>
</dbReference>
<sequence length="181" mass="20040">PANQGSSVGITKAHNQKELLSGIKLALIHDHKIIVEQAVSNVREIECAFLGPNHVPESSLLGEIIPGNEFYDYAAKYIQDNSRAIIPADLPKKLALDIQASARLAFRVLDCTGLARIDFLLDSKTNQYYLNELNTIPGFTPISMYPKLWEASGLSYSKLLDKLITLALVRHTQKSTLNLSH</sequence>
<evidence type="ECO:0000256" key="13">
    <source>
        <dbReference type="PROSITE-ProRule" id="PRU00409"/>
    </source>
</evidence>
<dbReference type="PROSITE" id="PS50975">
    <property type="entry name" value="ATP_GRASP"/>
    <property type="match status" value="1"/>
</dbReference>
<dbReference type="InterPro" id="IPR011095">
    <property type="entry name" value="Dala_Dala_lig_C"/>
</dbReference>
<keyword evidence="11" id="KW-0464">Manganese</keyword>
<keyword evidence="12" id="KW-0961">Cell wall biogenesis/degradation</keyword>
<keyword evidence="10" id="KW-0573">Peptidoglycan synthesis</keyword>
<comment type="cofactor">
    <cofactor evidence="2">
        <name>Mg(2+)</name>
        <dbReference type="ChEBI" id="CHEBI:18420"/>
    </cofactor>
</comment>
<evidence type="ECO:0000313" key="16">
    <source>
        <dbReference type="Proteomes" id="UP000229574"/>
    </source>
</evidence>
<evidence type="ECO:0000256" key="4">
    <source>
        <dbReference type="ARBA" id="ARBA00022598"/>
    </source>
</evidence>
<proteinExistence type="inferred from homology"/>
<dbReference type="InterPro" id="IPR000291">
    <property type="entry name" value="D-Ala_lig_Van_CS"/>
</dbReference>
<gene>
    <name evidence="15" type="ORF">COT54_03620</name>
</gene>
<dbReference type="EMBL" id="PEYY01000133">
    <property type="protein sequence ID" value="PIS17644.1"/>
    <property type="molecule type" value="Genomic_DNA"/>
</dbReference>
<dbReference type="GO" id="GO:0005829">
    <property type="term" value="C:cytosol"/>
    <property type="evidence" value="ECO:0007669"/>
    <property type="project" value="TreeGrafter"/>
</dbReference>
<comment type="caution">
    <text evidence="15">The sequence shown here is derived from an EMBL/GenBank/DDBJ whole genome shotgun (WGS) entry which is preliminary data.</text>
</comment>
<dbReference type="PANTHER" id="PTHR23132">
    <property type="entry name" value="D-ALANINE--D-ALANINE LIGASE"/>
    <property type="match status" value="1"/>
</dbReference>
<dbReference type="InterPro" id="IPR011761">
    <property type="entry name" value="ATP-grasp"/>
</dbReference>
<dbReference type="FunFam" id="3.30.470.20:FF:000008">
    <property type="entry name" value="D-alanine--D-alanine ligase"/>
    <property type="match status" value="1"/>
</dbReference>
<organism evidence="15 16">
    <name type="scientific">Candidatus Collierbacteria bacterium CG09_land_8_20_14_0_10_46_12</name>
    <dbReference type="NCBI Taxonomy" id="1974533"/>
    <lineage>
        <taxon>Bacteria</taxon>
        <taxon>Candidatus Collieribacteriota</taxon>
    </lineage>
</organism>
<evidence type="ECO:0000256" key="8">
    <source>
        <dbReference type="ARBA" id="ARBA00022842"/>
    </source>
</evidence>
<keyword evidence="5" id="KW-0479">Metal-binding</keyword>
<accession>A0A2H0WYA6</accession>
<dbReference type="GO" id="GO:0008360">
    <property type="term" value="P:regulation of cell shape"/>
    <property type="evidence" value="ECO:0007669"/>
    <property type="project" value="UniProtKB-KW"/>
</dbReference>
<feature type="domain" description="ATP-grasp" evidence="14">
    <location>
        <begin position="1"/>
        <end position="165"/>
    </location>
</feature>
<evidence type="ECO:0000256" key="12">
    <source>
        <dbReference type="ARBA" id="ARBA00023316"/>
    </source>
</evidence>
<evidence type="ECO:0000256" key="9">
    <source>
        <dbReference type="ARBA" id="ARBA00022960"/>
    </source>
</evidence>
<keyword evidence="6 13" id="KW-0547">Nucleotide-binding</keyword>
<evidence type="ECO:0000256" key="3">
    <source>
        <dbReference type="ARBA" id="ARBA00010871"/>
    </source>
</evidence>
<dbReference type="Gene3D" id="3.30.470.20">
    <property type="entry name" value="ATP-grasp fold, B domain"/>
    <property type="match status" value="1"/>
</dbReference>
<dbReference type="Pfam" id="PF07478">
    <property type="entry name" value="Dala_Dala_lig_C"/>
    <property type="match status" value="1"/>
</dbReference>
<dbReference type="AlphaFoldDB" id="A0A2H0WYA6"/>
<dbReference type="GO" id="GO:0005524">
    <property type="term" value="F:ATP binding"/>
    <property type="evidence" value="ECO:0007669"/>
    <property type="project" value="UniProtKB-UniRule"/>
</dbReference>
<keyword evidence="7 13" id="KW-0067">ATP-binding</keyword>
<dbReference type="InterPro" id="IPR013815">
    <property type="entry name" value="ATP_grasp_subdomain_1"/>
</dbReference>
<reference evidence="16" key="1">
    <citation type="submission" date="2017-09" db="EMBL/GenBank/DDBJ databases">
        <title>Depth-based differentiation of microbial function through sediment-hosted aquifers and enrichment of novel symbionts in the deep terrestrial subsurface.</title>
        <authorList>
            <person name="Probst A.J."/>
            <person name="Ladd B."/>
            <person name="Jarett J.K."/>
            <person name="Geller-Mcgrath D.E."/>
            <person name="Sieber C.M.K."/>
            <person name="Emerson J.B."/>
            <person name="Anantharaman K."/>
            <person name="Thomas B.C."/>
            <person name="Malmstrom R."/>
            <person name="Stieglmeier M."/>
            <person name="Klingl A."/>
            <person name="Woyke T."/>
            <person name="Ryan C.M."/>
            <person name="Banfield J.F."/>
        </authorList>
    </citation>
    <scope>NUCLEOTIDE SEQUENCE [LARGE SCALE GENOMIC DNA]</scope>
</reference>
<evidence type="ECO:0000256" key="10">
    <source>
        <dbReference type="ARBA" id="ARBA00022984"/>
    </source>
</evidence>
<dbReference type="GO" id="GO:0008716">
    <property type="term" value="F:D-alanine-D-alanine ligase activity"/>
    <property type="evidence" value="ECO:0007669"/>
    <property type="project" value="InterPro"/>
</dbReference>
<evidence type="ECO:0000259" key="14">
    <source>
        <dbReference type="PROSITE" id="PS50975"/>
    </source>
</evidence>
<dbReference type="GO" id="GO:0046872">
    <property type="term" value="F:metal ion binding"/>
    <property type="evidence" value="ECO:0007669"/>
    <property type="project" value="UniProtKB-KW"/>
</dbReference>
<keyword evidence="8" id="KW-0460">Magnesium</keyword>
<keyword evidence="9" id="KW-0133">Cell shape</keyword>
<feature type="non-terminal residue" evidence="15">
    <location>
        <position position="1"/>
    </location>
</feature>
<comment type="cofactor">
    <cofactor evidence="1">
        <name>Mn(2+)</name>
        <dbReference type="ChEBI" id="CHEBI:29035"/>
    </cofactor>
</comment>
<protein>
    <submittedName>
        <fullName evidence="15">D-alanine--D-alanine ligase A</fullName>
    </submittedName>
</protein>
<name>A0A2H0WYA6_9BACT</name>
<evidence type="ECO:0000256" key="7">
    <source>
        <dbReference type="ARBA" id="ARBA00022840"/>
    </source>
</evidence>
<evidence type="ECO:0000256" key="1">
    <source>
        <dbReference type="ARBA" id="ARBA00001936"/>
    </source>
</evidence>
<evidence type="ECO:0000256" key="2">
    <source>
        <dbReference type="ARBA" id="ARBA00001946"/>
    </source>
</evidence>
<dbReference type="PANTHER" id="PTHR23132:SF25">
    <property type="entry name" value="D-ALANINE--D-ALANINE LIGASE A"/>
    <property type="match status" value="1"/>
</dbReference>
<evidence type="ECO:0000256" key="11">
    <source>
        <dbReference type="ARBA" id="ARBA00023211"/>
    </source>
</evidence>
<dbReference type="SUPFAM" id="SSF56059">
    <property type="entry name" value="Glutathione synthetase ATP-binding domain-like"/>
    <property type="match status" value="1"/>
</dbReference>
<dbReference type="PROSITE" id="PS00844">
    <property type="entry name" value="DALA_DALA_LIGASE_2"/>
    <property type="match status" value="1"/>
</dbReference>
<evidence type="ECO:0000256" key="6">
    <source>
        <dbReference type="ARBA" id="ARBA00022741"/>
    </source>
</evidence>
<dbReference type="Proteomes" id="UP000229574">
    <property type="component" value="Unassembled WGS sequence"/>
</dbReference>
<comment type="similarity">
    <text evidence="3">Belongs to the D-alanine--D-alanine ligase family.</text>
</comment>
<evidence type="ECO:0000256" key="5">
    <source>
        <dbReference type="ARBA" id="ARBA00022723"/>
    </source>
</evidence>
<evidence type="ECO:0000313" key="15">
    <source>
        <dbReference type="EMBL" id="PIS17644.1"/>
    </source>
</evidence>
<dbReference type="Gene3D" id="3.30.1490.20">
    <property type="entry name" value="ATP-grasp fold, A domain"/>
    <property type="match status" value="1"/>
</dbReference>
<dbReference type="GO" id="GO:0009252">
    <property type="term" value="P:peptidoglycan biosynthetic process"/>
    <property type="evidence" value="ECO:0007669"/>
    <property type="project" value="UniProtKB-KW"/>
</dbReference>